<dbReference type="GO" id="GO:0005829">
    <property type="term" value="C:cytosol"/>
    <property type="evidence" value="ECO:0007669"/>
    <property type="project" value="TreeGrafter"/>
</dbReference>
<dbReference type="Pfam" id="PF00707">
    <property type="entry name" value="IF3_C"/>
    <property type="match status" value="1"/>
</dbReference>
<evidence type="ECO:0000256" key="4">
    <source>
        <dbReference type="HAMAP-Rule" id="MF_00080"/>
    </source>
</evidence>
<dbReference type="Gene3D" id="3.30.110.10">
    <property type="entry name" value="Translation initiation factor 3 (IF-3), C-terminal domain"/>
    <property type="match status" value="1"/>
</dbReference>
<dbReference type="InterPro" id="IPR019814">
    <property type="entry name" value="Translation_initiation_fac_3_N"/>
</dbReference>
<dbReference type="PANTHER" id="PTHR10938">
    <property type="entry name" value="TRANSLATION INITIATION FACTOR IF-3"/>
    <property type="match status" value="1"/>
</dbReference>
<dbReference type="GO" id="GO:0003743">
    <property type="term" value="F:translation initiation factor activity"/>
    <property type="evidence" value="ECO:0007669"/>
    <property type="project" value="UniProtKB-UniRule"/>
</dbReference>
<dbReference type="GO" id="GO:0016020">
    <property type="term" value="C:membrane"/>
    <property type="evidence" value="ECO:0007669"/>
    <property type="project" value="TreeGrafter"/>
</dbReference>
<dbReference type="InterPro" id="IPR036788">
    <property type="entry name" value="T_IF-3_C_sf"/>
</dbReference>
<comment type="subcellular location">
    <subcellularLocation>
        <location evidence="4 6">Cytoplasm</location>
    </subcellularLocation>
</comment>
<dbReference type="InterPro" id="IPR001288">
    <property type="entry name" value="Translation_initiation_fac_3"/>
</dbReference>
<sequence>MRLIDVDGSQLGVVSSKKALDTADERKLDLVKVAPNAKPPVCRIMDYGKYKYELAKKEKEAKKNQKVINVKEVRLTPSIESHDLNVKAKRAIEFLQSGDKVKVSVRFRGRELGHTDIGREVLLEFADIASEVGVIEKEPKLEGKNMVMYLVPKAE</sequence>
<evidence type="ECO:0000313" key="9">
    <source>
        <dbReference type="EMBL" id="SHH91198.1"/>
    </source>
</evidence>
<dbReference type="Gene3D" id="3.10.20.80">
    <property type="entry name" value="Translation initiation factor 3 (IF-3), N-terminal domain"/>
    <property type="match status" value="1"/>
</dbReference>
<feature type="domain" description="Translation initiation factor 3 C-terminal" evidence="7">
    <location>
        <begin position="68"/>
        <end position="153"/>
    </location>
</feature>
<protein>
    <recommendedName>
        <fullName evidence="4 5">Translation initiation factor IF-3</fullName>
    </recommendedName>
</protein>
<evidence type="ECO:0000256" key="1">
    <source>
        <dbReference type="ARBA" id="ARBA00005439"/>
    </source>
</evidence>
<reference evidence="9 10" key="1">
    <citation type="submission" date="2016-11" db="EMBL/GenBank/DDBJ databases">
        <authorList>
            <person name="Jaros S."/>
            <person name="Januszkiewicz K."/>
            <person name="Wedrychowicz H."/>
        </authorList>
    </citation>
    <scope>NUCLEOTIDE SEQUENCE [LARGE SCALE GENOMIC DNA]</scope>
    <source>
        <strain evidence="9 10">DSM 13106</strain>
    </source>
</reference>
<dbReference type="FunFam" id="3.10.20.80:FF:000001">
    <property type="entry name" value="Translation initiation factor IF-3"/>
    <property type="match status" value="1"/>
</dbReference>
<keyword evidence="10" id="KW-1185">Reference proteome</keyword>
<dbReference type="InterPro" id="IPR019813">
    <property type="entry name" value="Translation_initiation_fac3_CS"/>
</dbReference>
<dbReference type="HAMAP" id="MF_00080">
    <property type="entry name" value="IF_3"/>
    <property type="match status" value="1"/>
</dbReference>
<evidence type="ECO:0000259" key="7">
    <source>
        <dbReference type="Pfam" id="PF00707"/>
    </source>
</evidence>
<keyword evidence="4" id="KW-0963">Cytoplasm</keyword>
<dbReference type="NCBIfam" id="TIGR00168">
    <property type="entry name" value="infC"/>
    <property type="match status" value="1"/>
</dbReference>
<dbReference type="InterPro" id="IPR036787">
    <property type="entry name" value="T_IF-3_N_sf"/>
</dbReference>
<name>A0A1M5WUT7_9FIRM</name>
<dbReference type="EMBL" id="FQXR01000005">
    <property type="protein sequence ID" value="SHH91198.1"/>
    <property type="molecule type" value="Genomic_DNA"/>
</dbReference>
<evidence type="ECO:0000256" key="2">
    <source>
        <dbReference type="ARBA" id="ARBA00022540"/>
    </source>
</evidence>
<evidence type="ECO:0000256" key="5">
    <source>
        <dbReference type="NCBIfam" id="TIGR00168"/>
    </source>
</evidence>
<dbReference type="FunFam" id="3.30.110.10:FF:000001">
    <property type="entry name" value="Translation initiation factor IF-3"/>
    <property type="match status" value="1"/>
</dbReference>
<keyword evidence="2 4" id="KW-0396">Initiation factor</keyword>
<dbReference type="SUPFAM" id="SSF54364">
    <property type="entry name" value="Translation initiation factor IF3, N-terminal domain"/>
    <property type="match status" value="1"/>
</dbReference>
<dbReference type="SUPFAM" id="SSF55200">
    <property type="entry name" value="Translation initiation factor IF3, C-terminal domain"/>
    <property type="match status" value="1"/>
</dbReference>
<dbReference type="GO" id="GO:0032790">
    <property type="term" value="P:ribosome disassembly"/>
    <property type="evidence" value="ECO:0007669"/>
    <property type="project" value="TreeGrafter"/>
</dbReference>
<gene>
    <name evidence="4" type="primary">infC</name>
    <name evidence="9" type="ORF">SAMN02745180_01419</name>
</gene>
<dbReference type="STRING" id="1123281.SAMN02745180_01419"/>
<evidence type="ECO:0000256" key="3">
    <source>
        <dbReference type="ARBA" id="ARBA00022917"/>
    </source>
</evidence>
<dbReference type="PANTHER" id="PTHR10938:SF0">
    <property type="entry name" value="TRANSLATION INITIATION FACTOR IF-3, MITOCHONDRIAL"/>
    <property type="match status" value="1"/>
</dbReference>
<organism evidence="9 10">
    <name type="scientific">Sporanaerobacter acetigenes DSM 13106</name>
    <dbReference type="NCBI Taxonomy" id="1123281"/>
    <lineage>
        <taxon>Bacteria</taxon>
        <taxon>Bacillati</taxon>
        <taxon>Bacillota</taxon>
        <taxon>Tissierellia</taxon>
        <taxon>Tissierellales</taxon>
        <taxon>Sporanaerobacteraceae</taxon>
        <taxon>Sporanaerobacter</taxon>
    </lineage>
</organism>
<dbReference type="Proteomes" id="UP000184389">
    <property type="component" value="Unassembled WGS sequence"/>
</dbReference>
<dbReference type="InterPro" id="IPR019815">
    <property type="entry name" value="Translation_initiation_fac_3_C"/>
</dbReference>
<dbReference type="Pfam" id="PF05198">
    <property type="entry name" value="IF3_N"/>
    <property type="match status" value="1"/>
</dbReference>
<comment type="similarity">
    <text evidence="1 4 6">Belongs to the IF-3 family.</text>
</comment>
<evidence type="ECO:0000313" key="10">
    <source>
        <dbReference type="Proteomes" id="UP000184389"/>
    </source>
</evidence>
<comment type="function">
    <text evidence="4 6">IF-3 binds to the 30S ribosomal subunit and shifts the equilibrium between 70S ribosomes and their 50S and 30S subunits in favor of the free subunits, thus enhancing the availability of 30S subunits on which protein synthesis initiation begins.</text>
</comment>
<keyword evidence="3 4" id="KW-0648">Protein biosynthesis</keyword>
<accession>A0A1M5WUT7</accession>
<proteinExistence type="inferred from homology"/>
<evidence type="ECO:0000259" key="8">
    <source>
        <dbReference type="Pfam" id="PF05198"/>
    </source>
</evidence>
<comment type="subunit">
    <text evidence="4 6">Monomer.</text>
</comment>
<dbReference type="AlphaFoldDB" id="A0A1M5WUT7"/>
<dbReference type="GO" id="GO:0043022">
    <property type="term" value="F:ribosome binding"/>
    <property type="evidence" value="ECO:0007669"/>
    <property type="project" value="UniProtKB-ARBA"/>
</dbReference>
<feature type="domain" description="Translation initiation factor 3 N-terminal" evidence="8">
    <location>
        <begin position="2"/>
        <end position="61"/>
    </location>
</feature>
<dbReference type="PROSITE" id="PS00938">
    <property type="entry name" value="IF3"/>
    <property type="match status" value="1"/>
</dbReference>
<evidence type="ECO:0000256" key="6">
    <source>
        <dbReference type="RuleBase" id="RU000646"/>
    </source>
</evidence>